<dbReference type="AlphaFoldDB" id="A0A915IMZ4"/>
<evidence type="ECO:0000313" key="2">
    <source>
        <dbReference type="Proteomes" id="UP000887565"/>
    </source>
</evidence>
<evidence type="ECO:0000313" key="3">
    <source>
        <dbReference type="WBParaSite" id="nRc.2.0.1.t15341-RA"/>
    </source>
</evidence>
<name>A0A915IMZ4_ROMCU</name>
<feature type="transmembrane region" description="Helical" evidence="1">
    <location>
        <begin position="12"/>
        <end position="34"/>
    </location>
</feature>
<keyword evidence="1" id="KW-0812">Transmembrane</keyword>
<dbReference type="Proteomes" id="UP000887565">
    <property type="component" value="Unplaced"/>
</dbReference>
<feature type="transmembrane region" description="Helical" evidence="1">
    <location>
        <begin position="54"/>
        <end position="73"/>
    </location>
</feature>
<organism evidence="2 3">
    <name type="scientific">Romanomermis culicivorax</name>
    <name type="common">Nematode worm</name>
    <dbReference type="NCBI Taxonomy" id="13658"/>
    <lineage>
        <taxon>Eukaryota</taxon>
        <taxon>Metazoa</taxon>
        <taxon>Ecdysozoa</taxon>
        <taxon>Nematoda</taxon>
        <taxon>Enoplea</taxon>
        <taxon>Dorylaimia</taxon>
        <taxon>Mermithida</taxon>
        <taxon>Mermithoidea</taxon>
        <taxon>Mermithidae</taxon>
        <taxon>Romanomermis</taxon>
    </lineage>
</organism>
<proteinExistence type="predicted"/>
<evidence type="ECO:0000256" key="1">
    <source>
        <dbReference type="SAM" id="Phobius"/>
    </source>
</evidence>
<dbReference type="WBParaSite" id="nRc.2.0.1.t15341-RA">
    <property type="protein sequence ID" value="nRc.2.0.1.t15341-RA"/>
    <property type="gene ID" value="nRc.2.0.1.g15341"/>
</dbReference>
<accession>A0A915IMZ4</accession>
<keyword evidence="1" id="KW-1133">Transmembrane helix</keyword>
<reference evidence="3" key="1">
    <citation type="submission" date="2022-11" db="UniProtKB">
        <authorList>
            <consortium name="WormBaseParasite"/>
        </authorList>
    </citation>
    <scope>IDENTIFICATION</scope>
</reference>
<sequence>MVALCKATPFQKIFLSGCAMGGLSPTLTFFMRGLVLTSSVRLSTFSYSFDVGDIFIADTLSPGVVVCLAYVFTMEEERKCFTMT</sequence>
<keyword evidence="2" id="KW-1185">Reference proteome</keyword>
<keyword evidence="1" id="KW-0472">Membrane</keyword>
<protein>
    <submittedName>
        <fullName evidence="3">Uncharacterized protein</fullName>
    </submittedName>
</protein>